<dbReference type="Pfam" id="PF03102">
    <property type="entry name" value="NeuB"/>
    <property type="match status" value="1"/>
</dbReference>
<dbReference type="Gene3D" id="3.20.20.70">
    <property type="entry name" value="Aldolase class I"/>
    <property type="match status" value="1"/>
</dbReference>
<proteinExistence type="predicted"/>
<dbReference type="InterPro" id="IPR013132">
    <property type="entry name" value="PseI/NeuA/B-like_N"/>
</dbReference>
<dbReference type="InterPro" id="IPR051690">
    <property type="entry name" value="PseI-like"/>
</dbReference>
<reference evidence="2 3" key="1">
    <citation type="journal article" date="2012" name="J. Bacteriol.">
        <title>Genome Sequence of "Candidatus Nitrosoarchaeum limnia" BG20, a Low-Salinity Ammonia-Oxidizing Archaeon from the San Francisco Bay Estuary.</title>
        <authorList>
            <person name="Mosier A.C."/>
            <person name="Allen E.E."/>
            <person name="Kim M."/>
            <person name="Ferriera S."/>
            <person name="Francis C.A."/>
        </authorList>
    </citation>
    <scope>NUCLEOTIDE SEQUENCE [LARGE SCALE GENOMIC DNA]</scope>
    <source>
        <strain evidence="2 3">BG20</strain>
    </source>
</reference>
<dbReference type="EMBL" id="AHJG01000161">
    <property type="protein sequence ID" value="EPA05728.1"/>
    <property type="molecule type" value="Genomic_DNA"/>
</dbReference>
<dbReference type="Proteomes" id="UP000014065">
    <property type="component" value="Unassembled WGS sequence"/>
</dbReference>
<evidence type="ECO:0000259" key="1">
    <source>
        <dbReference type="Pfam" id="PF03102"/>
    </source>
</evidence>
<name>S2E4P5_9ARCH</name>
<dbReference type="PANTHER" id="PTHR42966">
    <property type="entry name" value="N-ACETYLNEURAMINATE SYNTHASE"/>
    <property type="match status" value="1"/>
</dbReference>
<dbReference type="AlphaFoldDB" id="S2E4P5"/>
<dbReference type="InterPro" id="IPR013785">
    <property type="entry name" value="Aldolase_TIM"/>
</dbReference>
<comment type="caution">
    <text evidence="2">The sequence shown here is derived from an EMBL/GenBank/DDBJ whole genome shotgun (WGS) entry which is preliminary data.</text>
</comment>
<accession>S2E4P5</accession>
<sequence length="251" mass="27637">MLNEIKIGNKIVGPEHPVFVIAEAGINHNGSFSIAKKLIDMAKKAGADCIKFQTHITEEEMTKTNILPGKISKTPLWDIIKNCELTGEEEAKLSKYCKGKKIIFLSTPFSIPAVDRLEKIKMPAYKIGSGELTNIPFLKHIAKKGKSVILSSGMSNMNEIKAAVTLFKKSRIPLALLQTTSEYPCDYKDINLGVIDKYKKLFNIPVGISDHSLGIYTALGAIAKGACIVEKHITLDKKYAWSGSKTIIRTT</sequence>
<protein>
    <submittedName>
        <fullName evidence="2">NeuB family protein</fullName>
    </submittedName>
</protein>
<dbReference type="SUPFAM" id="SSF51569">
    <property type="entry name" value="Aldolase"/>
    <property type="match status" value="1"/>
</dbReference>
<evidence type="ECO:0000313" key="3">
    <source>
        <dbReference type="Proteomes" id="UP000014065"/>
    </source>
</evidence>
<evidence type="ECO:0000313" key="2">
    <source>
        <dbReference type="EMBL" id="EPA05728.1"/>
    </source>
</evidence>
<dbReference type="PANTHER" id="PTHR42966:SF1">
    <property type="entry name" value="SIALIC ACID SYNTHASE"/>
    <property type="match status" value="1"/>
</dbReference>
<keyword evidence="3" id="KW-1185">Reference proteome</keyword>
<feature type="domain" description="PseI/NeuA/B-like" evidence="1">
    <location>
        <begin position="38"/>
        <end position="239"/>
    </location>
</feature>
<dbReference type="PATRIC" id="fig|859192.6.peg.1042"/>
<gene>
    <name evidence="2" type="ORF">BG20_I1928</name>
</gene>
<organism evidence="2 3">
    <name type="scientific">Candidatus Nitrosarchaeum limnium BG20</name>
    <dbReference type="NCBI Taxonomy" id="859192"/>
    <lineage>
        <taxon>Archaea</taxon>
        <taxon>Nitrososphaerota</taxon>
        <taxon>Nitrososphaeria</taxon>
        <taxon>Nitrosopumilales</taxon>
        <taxon>Nitrosopumilaceae</taxon>
        <taxon>Nitrosarchaeum</taxon>
    </lineage>
</organism>
<dbReference type="GO" id="GO:0047444">
    <property type="term" value="F:N-acylneuraminate-9-phosphate synthase activity"/>
    <property type="evidence" value="ECO:0007669"/>
    <property type="project" value="TreeGrafter"/>
</dbReference>
<dbReference type="GO" id="GO:0016051">
    <property type="term" value="P:carbohydrate biosynthetic process"/>
    <property type="evidence" value="ECO:0007669"/>
    <property type="project" value="InterPro"/>
</dbReference>